<dbReference type="Gene3D" id="3.80.10.10">
    <property type="entry name" value="Ribonuclease Inhibitor"/>
    <property type="match status" value="1"/>
</dbReference>
<dbReference type="SUPFAM" id="SSF52075">
    <property type="entry name" value="Outer arm dynein light chain 1"/>
    <property type="match status" value="1"/>
</dbReference>
<dbReference type="InterPro" id="IPR001611">
    <property type="entry name" value="Leu-rich_rpt"/>
</dbReference>
<comment type="caution">
    <text evidence="1">The sequence shown here is derived from an EMBL/GenBank/DDBJ whole genome shotgun (WGS) entry which is preliminary data.</text>
</comment>
<dbReference type="AlphaFoldDB" id="A0A4Z2D8J6"/>
<sequence length="239" mass="28285">MVLLTDINLSNVQLKLIPNENVFSQLPYLQRLWLCNNQIETLNNCLRKCYSLIELRLNYNQLHSIHKQLYELHCLEILDLSLNHLSSLSEVNKELSRMHFLRELNLIGNPITQQSDFKFCLLNSHSTLTILNKQETLLDRSTLNKLKITNHHLKYTNDQSSKRKRSKLIQTKMYKNSIKSNENLNYQMETFEDNLKKHFQCKTITQFKCFDWSTISNSEMKRSHSNCVTPKNIVIQLQL</sequence>
<name>A0A4Z2D8J6_SCHJA</name>
<proteinExistence type="predicted"/>
<dbReference type="OrthoDB" id="10251250at2759"/>
<evidence type="ECO:0000313" key="2">
    <source>
        <dbReference type="Proteomes" id="UP000311919"/>
    </source>
</evidence>
<dbReference type="InterPro" id="IPR032675">
    <property type="entry name" value="LRR_dom_sf"/>
</dbReference>
<dbReference type="EMBL" id="SKCS01000210">
    <property type="protein sequence ID" value="TNN12794.1"/>
    <property type="molecule type" value="Genomic_DNA"/>
</dbReference>
<protein>
    <submittedName>
        <fullName evidence="1">Leucine-rich repeat-containing 72-like</fullName>
    </submittedName>
</protein>
<reference evidence="1 2" key="1">
    <citation type="submission" date="2019-03" db="EMBL/GenBank/DDBJ databases">
        <title>An improved genome assembly of the fluke Schistosoma japonicum.</title>
        <authorList>
            <person name="Hu W."/>
            <person name="Luo F."/>
            <person name="Yin M."/>
            <person name="Mo X."/>
            <person name="Sun C."/>
            <person name="Wu Q."/>
            <person name="Zhu B."/>
            <person name="Xiang M."/>
            <person name="Wang J."/>
            <person name="Wang Y."/>
            <person name="Zhang T."/>
            <person name="Xu B."/>
            <person name="Zheng H."/>
            <person name="Feng Z."/>
        </authorList>
    </citation>
    <scope>NUCLEOTIDE SEQUENCE [LARGE SCALE GENOMIC DNA]</scope>
    <source>
        <strain evidence="1">HuSjv2</strain>
        <tissue evidence="1">Worms</tissue>
    </source>
</reference>
<dbReference type="PANTHER" id="PTHR46759">
    <property type="entry name" value="LEUCINE-RICH REPEAT-CONTAINING PROTEIN 72"/>
    <property type="match status" value="1"/>
</dbReference>
<dbReference type="PANTHER" id="PTHR46759:SF1">
    <property type="entry name" value="LEUCINE-RICH REPEAT-CONTAINING PROTEIN 72"/>
    <property type="match status" value="1"/>
</dbReference>
<accession>A0A4Z2D8J6</accession>
<evidence type="ECO:0000313" key="1">
    <source>
        <dbReference type="EMBL" id="TNN12794.1"/>
    </source>
</evidence>
<dbReference type="STRING" id="6182.A0A4Z2D8J6"/>
<gene>
    <name evidence="1" type="ORF">EWB00_003431</name>
</gene>
<dbReference type="PROSITE" id="PS51450">
    <property type="entry name" value="LRR"/>
    <property type="match status" value="1"/>
</dbReference>
<dbReference type="InterPro" id="IPR042655">
    <property type="entry name" value="LRC72"/>
</dbReference>
<keyword evidence="2" id="KW-1185">Reference proteome</keyword>
<organism evidence="1 2">
    <name type="scientific">Schistosoma japonicum</name>
    <name type="common">Blood fluke</name>
    <dbReference type="NCBI Taxonomy" id="6182"/>
    <lineage>
        <taxon>Eukaryota</taxon>
        <taxon>Metazoa</taxon>
        <taxon>Spiralia</taxon>
        <taxon>Lophotrochozoa</taxon>
        <taxon>Platyhelminthes</taxon>
        <taxon>Trematoda</taxon>
        <taxon>Digenea</taxon>
        <taxon>Strigeidida</taxon>
        <taxon>Schistosomatoidea</taxon>
        <taxon>Schistosomatidae</taxon>
        <taxon>Schistosoma</taxon>
    </lineage>
</organism>
<dbReference type="Proteomes" id="UP000311919">
    <property type="component" value="Unassembled WGS sequence"/>
</dbReference>